<evidence type="ECO:0000256" key="1">
    <source>
        <dbReference type="ARBA" id="ARBA00001933"/>
    </source>
</evidence>
<dbReference type="EMBL" id="CYZX01000007">
    <property type="protein sequence ID" value="CUO30794.1"/>
    <property type="molecule type" value="Genomic_DNA"/>
</dbReference>
<dbReference type="AlphaFoldDB" id="A0A174DZB9"/>
<dbReference type="InterPro" id="IPR005814">
    <property type="entry name" value="Aminotrans_3"/>
</dbReference>
<comment type="similarity">
    <text evidence="7">Belongs to the class-III pyridoxal-phosphate-dependent aminotransferase family.</text>
</comment>
<keyword evidence="5 7" id="KW-0663">Pyridoxal phosphate</keyword>
<dbReference type="PANTHER" id="PTHR11986:SF79">
    <property type="entry name" value="ACETYLORNITHINE AMINOTRANSFERASE, MITOCHONDRIAL"/>
    <property type="match status" value="1"/>
</dbReference>
<reference evidence="8 9" key="1">
    <citation type="submission" date="2015-09" db="EMBL/GenBank/DDBJ databases">
        <authorList>
            <consortium name="Pathogen Informatics"/>
        </authorList>
    </citation>
    <scope>NUCLEOTIDE SEQUENCE [LARGE SCALE GENOMIC DNA]</scope>
    <source>
        <strain evidence="8 9">2789STDY5834856</strain>
    </source>
</reference>
<keyword evidence="2 8" id="KW-0032">Aminotransferase</keyword>
<dbReference type="Gene3D" id="3.40.640.10">
    <property type="entry name" value="Type I PLP-dependent aspartate aminotransferase-like (Major domain)"/>
    <property type="match status" value="1"/>
</dbReference>
<dbReference type="Pfam" id="PF00202">
    <property type="entry name" value="Aminotran_3"/>
    <property type="match status" value="1"/>
</dbReference>
<dbReference type="InterPro" id="IPR050103">
    <property type="entry name" value="Class-III_PLP-dep_AT"/>
</dbReference>
<proteinExistence type="inferred from homology"/>
<dbReference type="PANTHER" id="PTHR11986">
    <property type="entry name" value="AMINOTRANSFERASE CLASS III"/>
    <property type="match status" value="1"/>
</dbReference>
<evidence type="ECO:0000256" key="6">
    <source>
        <dbReference type="ARBA" id="ARBA00029440"/>
    </source>
</evidence>
<dbReference type="RefSeq" id="WP_055264921.1">
    <property type="nucleotide sequence ID" value="NZ_CABIXQ010000007.1"/>
</dbReference>
<dbReference type="PIRSF" id="PIRSF000521">
    <property type="entry name" value="Transaminase_4ab_Lys_Orn"/>
    <property type="match status" value="1"/>
</dbReference>
<dbReference type="Gene3D" id="3.90.1150.10">
    <property type="entry name" value="Aspartate Aminotransferase, domain 1"/>
    <property type="match status" value="1"/>
</dbReference>
<dbReference type="GO" id="GO:0006526">
    <property type="term" value="P:L-arginine biosynthetic process"/>
    <property type="evidence" value="ECO:0007669"/>
    <property type="project" value="UniProtKB-ARBA"/>
</dbReference>
<dbReference type="GO" id="GO:0042802">
    <property type="term" value="F:identical protein binding"/>
    <property type="evidence" value="ECO:0007669"/>
    <property type="project" value="TreeGrafter"/>
</dbReference>
<evidence type="ECO:0000256" key="5">
    <source>
        <dbReference type="ARBA" id="ARBA00022898"/>
    </source>
</evidence>
<dbReference type="CDD" id="cd00610">
    <property type="entry name" value="OAT_like"/>
    <property type="match status" value="1"/>
</dbReference>
<accession>A0A174DZB9</accession>
<dbReference type="InterPro" id="IPR049704">
    <property type="entry name" value="Aminotrans_3_PPA_site"/>
</dbReference>
<evidence type="ECO:0000313" key="9">
    <source>
        <dbReference type="Proteomes" id="UP000095594"/>
    </source>
</evidence>
<dbReference type="OrthoDB" id="9801052at2"/>
<protein>
    <submittedName>
        <fullName evidence="8">Acetylornithine and succinylornithine aminotransferase</fullName>
        <ecNumber evidence="8">2.6.1.11</ecNumber>
    </submittedName>
</protein>
<dbReference type="GO" id="GO:0003992">
    <property type="term" value="F:N2-acetyl-L-ornithine:2-oxoglutarate 5-aminotransferase activity"/>
    <property type="evidence" value="ECO:0007669"/>
    <property type="project" value="UniProtKB-EC"/>
</dbReference>
<evidence type="ECO:0000256" key="2">
    <source>
        <dbReference type="ARBA" id="ARBA00022576"/>
    </source>
</evidence>
<dbReference type="NCBIfam" id="TIGR00707">
    <property type="entry name" value="argD"/>
    <property type="match status" value="1"/>
</dbReference>
<dbReference type="FunFam" id="3.40.640.10:FF:000004">
    <property type="entry name" value="Acetylornithine aminotransferase"/>
    <property type="match status" value="1"/>
</dbReference>
<sequence>MGTLHDNDKKYILNLYNRLNLEVERADGVYLYDKNNNKYLDMYSGISVNNLGYDKEIANVIKNQVDKYIHLSNYFVSEPTVNLAKLLVDNSFASKVYFSNSGTEANEAAIKLCRKYGRKINDNKIEILSALNSFHGRTYGGLTLTGQEKYQNDFKPLLSGVNYFEFNNIESLREKVSENTCAVFLEVIQGEGGIVEVSQEFMNELVKLSKTHNFLIVIDEIQTGIGRSGDLFAFEKYNITPDIVTLAKSIGGGLPLGAMLVNEKLEEVLKVGDHGSTFGGNPVACAAGAYVLDKIVNTDLLKEVKEKSNYLLNELENIKEEFPTLIKEIRGRGMMIGIDVGENAIAIRDCALDNRLLLNVTNKTIIRLLPSLCISNSEINEFLEKFREVLKSFI</sequence>
<dbReference type="EC" id="2.6.1.11" evidence="8"/>
<keyword evidence="3" id="KW-0028">Amino-acid biosynthesis</keyword>
<dbReference type="InterPro" id="IPR004636">
    <property type="entry name" value="AcOrn/SuccOrn_fam"/>
</dbReference>
<dbReference type="Proteomes" id="UP000095594">
    <property type="component" value="Unassembled WGS sequence"/>
</dbReference>
<organism evidence="8 9">
    <name type="scientific">Clostridium disporicum</name>
    <dbReference type="NCBI Taxonomy" id="84024"/>
    <lineage>
        <taxon>Bacteria</taxon>
        <taxon>Bacillati</taxon>
        <taxon>Bacillota</taxon>
        <taxon>Clostridia</taxon>
        <taxon>Eubacteriales</taxon>
        <taxon>Clostridiaceae</taxon>
        <taxon>Clostridium</taxon>
    </lineage>
</organism>
<evidence type="ECO:0000256" key="7">
    <source>
        <dbReference type="RuleBase" id="RU003560"/>
    </source>
</evidence>
<dbReference type="PROSITE" id="PS00600">
    <property type="entry name" value="AA_TRANSFER_CLASS_3"/>
    <property type="match status" value="1"/>
</dbReference>
<dbReference type="InterPro" id="IPR015422">
    <property type="entry name" value="PyrdxlP-dep_Trfase_small"/>
</dbReference>
<dbReference type="InterPro" id="IPR015424">
    <property type="entry name" value="PyrdxlP-dep_Trfase"/>
</dbReference>
<evidence type="ECO:0000256" key="4">
    <source>
        <dbReference type="ARBA" id="ARBA00022679"/>
    </source>
</evidence>
<dbReference type="SUPFAM" id="SSF53383">
    <property type="entry name" value="PLP-dependent transferases"/>
    <property type="match status" value="1"/>
</dbReference>
<keyword evidence="4 8" id="KW-0808">Transferase</keyword>
<dbReference type="InterPro" id="IPR015421">
    <property type="entry name" value="PyrdxlP-dep_Trfase_major"/>
</dbReference>
<dbReference type="NCBIfam" id="NF002325">
    <property type="entry name" value="PRK01278.1"/>
    <property type="match status" value="1"/>
</dbReference>
<name>A0A174DZB9_9CLOT</name>
<comment type="cofactor">
    <cofactor evidence="1">
        <name>pyridoxal 5'-phosphate</name>
        <dbReference type="ChEBI" id="CHEBI:597326"/>
    </cofactor>
</comment>
<gene>
    <name evidence="8" type="primary">argD</name>
    <name evidence="8" type="ORF">ERS852471_01326</name>
</gene>
<dbReference type="GO" id="GO:0030170">
    <property type="term" value="F:pyridoxal phosphate binding"/>
    <property type="evidence" value="ECO:0007669"/>
    <property type="project" value="InterPro"/>
</dbReference>
<evidence type="ECO:0000313" key="8">
    <source>
        <dbReference type="EMBL" id="CUO30794.1"/>
    </source>
</evidence>
<evidence type="ECO:0000256" key="3">
    <source>
        <dbReference type="ARBA" id="ARBA00022605"/>
    </source>
</evidence>
<comment type="pathway">
    <text evidence="6">Amino-acid biosynthesis.</text>
</comment>